<dbReference type="Gene3D" id="1.25.60.10">
    <property type="entry name" value="MgtE N-terminal domain-like"/>
    <property type="match status" value="1"/>
</dbReference>
<dbReference type="PANTHER" id="PTHR43773">
    <property type="entry name" value="MAGNESIUM TRANSPORTER MGTE"/>
    <property type="match status" value="1"/>
</dbReference>
<evidence type="ECO:0000256" key="1">
    <source>
        <dbReference type="PROSITE-ProRule" id="PRU00703"/>
    </source>
</evidence>
<name>A0A5N7IT04_9CLOT</name>
<dbReference type="Pfam" id="PF05239">
    <property type="entry name" value="PRC"/>
    <property type="match status" value="1"/>
</dbReference>
<dbReference type="InterPro" id="IPR006669">
    <property type="entry name" value="MgtE_transporter"/>
</dbReference>
<dbReference type="PROSITE" id="PS51371">
    <property type="entry name" value="CBS"/>
    <property type="match status" value="2"/>
</dbReference>
<comment type="caution">
    <text evidence="3">The sequence shown here is derived from an EMBL/GenBank/DDBJ whole genome shotgun (WGS) entry which is preliminary data.</text>
</comment>
<dbReference type="AlphaFoldDB" id="A0A5N7IT04"/>
<proteinExistence type="predicted"/>
<dbReference type="GO" id="GO:0015095">
    <property type="term" value="F:magnesium ion transmembrane transporter activity"/>
    <property type="evidence" value="ECO:0007669"/>
    <property type="project" value="InterPro"/>
</dbReference>
<evidence type="ECO:0000259" key="2">
    <source>
        <dbReference type="PROSITE" id="PS51371"/>
    </source>
</evidence>
<dbReference type="InterPro" id="IPR027275">
    <property type="entry name" value="PRC-brl_dom"/>
</dbReference>
<organism evidence="3 4">
    <name type="scientific">Clostridium estertheticum</name>
    <dbReference type="NCBI Taxonomy" id="238834"/>
    <lineage>
        <taxon>Bacteria</taxon>
        <taxon>Bacillati</taxon>
        <taxon>Bacillota</taxon>
        <taxon>Clostridia</taxon>
        <taxon>Eubacteriales</taxon>
        <taxon>Clostridiaceae</taxon>
        <taxon>Clostridium</taxon>
    </lineage>
</organism>
<gene>
    <name evidence="3" type="ORF">E4V82_18575</name>
</gene>
<sequence length="420" mass="48219">MEIISAFFLSSILNKNVYDEFEDNIGKLFDIYVTTEQGYPRVIGYKIKKESEIFNYEFRNIEVGKEDKKITVQVRGVKEIIPRKFSYLLSKHLLNKQIVDVNGKKVVKVNDLTMTKVGGEIRVIAVESGIIAAARKYKLDGIIKLFYNILGRKPQDNSITWESVQSLEMVDHSLKLTQPYSKLTKLHPADLADILEGLDTSARNKIFESLDKDLAAHTLEELQPEVQADILSTINNMLAQEILDEMPNDEIADILDEMKEDDAEKILLNFNKDDEEEIRNLMNYEEEVVGSIMNKDFISFNVNITASATIEILRELQPEDEVIHYIYIVDEDKKLQGVISLRNLVLSAPARKLKEIMDDKVIRIKDSQDIEEAVELALKYDLISLPVVDIDEKLCGIVIMNDIIEELLSPRWKRKLKKII</sequence>
<dbReference type="InterPro" id="IPR000644">
    <property type="entry name" value="CBS_dom"/>
</dbReference>
<dbReference type="SMART" id="SM00924">
    <property type="entry name" value="MgtE_N"/>
    <property type="match status" value="1"/>
</dbReference>
<dbReference type="Pfam" id="PF00571">
    <property type="entry name" value="CBS"/>
    <property type="match status" value="2"/>
</dbReference>
<reference evidence="3 4" key="1">
    <citation type="journal article" date="2019" name="Lett. Appl. Microbiol.">
        <title>A case of 'blown pack' spoilage of vacuum-packaged pork likely associated with Clostridium estertheticum in Canada.</title>
        <authorList>
            <person name="Zhang P."/>
            <person name="Ward P."/>
            <person name="McMullen L.M."/>
            <person name="Yang X."/>
        </authorList>
    </citation>
    <scope>NUCLEOTIDE SEQUENCE [LARGE SCALE GENOMIC DNA]</scope>
    <source>
        <strain evidence="3 4">MA19</strain>
    </source>
</reference>
<dbReference type="CDD" id="cd04606">
    <property type="entry name" value="CBS_pair_Mg_transporter"/>
    <property type="match status" value="1"/>
</dbReference>
<keyword evidence="1" id="KW-0129">CBS domain</keyword>
<dbReference type="SUPFAM" id="SSF54631">
    <property type="entry name" value="CBS-domain pair"/>
    <property type="match status" value="1"/>
</dbReference>
<feature type="domain" description="CBS" evidence="2">
    <location>
        <begin position="357"/>
        <end position="414"/>
    </location>
</feature>
<dbReference type="Proteomes" id="UP000342249">
    <property type="component" value="Unassembled WGS sequence"/>
</dbReference>
<dbReference type="SUPFAM" id="SSF158791">
    <property type="entry name" value="MgtE N-terminal domain-like"/>
    <property type="match status" value="1"/>
</dbReference>
<dbReference type="RefSeq" id="WP_152753460.1">
    <property type="nucleotide sequence ID" value="NZ_JAHLDO010000003.1"/>
</dbReference>
<dbReference type="Pfam" id="PF03448">
    <property type="entry name" value="MgtE_N"/>
    <property type="match status" value="1"/>
</dbReference>
<evidence type="ECO:0000313" key="3">
    <source>
        <dbReference type="EMBL" id="MPQ64096.1"/>
    </source>
</evidence>
<dbReference type="InterPro" id="IPR046342">
    <property type="entry name" value="CBS_dom_sf"/>
</dbReference>
<dbReference type="EMBL" id="SPSF01000044">
    <property type="protein sequence ID" value="MPQ64096.1"/>
    <property type="molecule type" value="Genomic_DNA"/>
</dbReference>
<protein>
    <submittedName>
        <fullName evidence="3">Magnesium transporter</fullName>
    </submittedName>
</protein>
<evidence type="ECO:0000313" key="4">
    <source>
        <dbReference type="Proteomes" id="UP000342249"/>
    </source>
</evidence>
<dbReference type="GO" id="GO:0016020">
    <property type="term" value="C:membrane"/>
    <property type="evidence" value="ECO:0007669"/>
    <property type="project" value="InterPro"/>
</dbReference>
<dbReference type="Gene3D" id="3.10.580.10">
    <property type="entry name" value="CBS-domain"/>
    <property type="match status" value="1"/>
</dbReference>
<accession>A0A5N7IT04</accession>
<feature type="domain" description="CBS" evidence="2">
    <location>
        <begin position="293"/>
        <end position="355"/>
    </location>
</feature>
<dbReference type="PANTHER" id="PTHR43773:SF1">
    <property type="entry name" value="MAGNESIUM TRANSPORTER MGTE"/>
    <property type="match status" value="1"/>
</dbReference>
<dbReference type="InterPro" id="IPR038076">
    <property type="entry name" value="MgtE_N_sf"/>
</dbReference>
<dbReference type="SMART" id="SM00116">
    <property type="entry name" value="CBS"/>
    <property type="match status" value="2"/>
</dbReference>
<dbReference type="InterPro" id="IPR006668">
    <property type="entry name" value="Mg_transptr_MgtE_intracell_dom"/>
</dbReference>